<dbReference type="SUPFAM" id="SSF51726">
    <property type="entry name" value="UROD/MetE-like"/>
    <property type="match status" value="1"/>
</dbReference>
<evidence type="ECO:0000313" key="3">
    <source>
        <dbReference type="Proteomes" id="UP000218387"/>
    </source>
</evidence>
<evidence type="ECO:0000259" key="1">
    <source>
        <dbReference type="Pfam" id="PF01208"/>
    </source>
</evidence>
<organism evidence="2 3">
    <name type="scientific">Eubacterium maltosivorans</name>
    <dbReference type="NCBI Taxonomy" id="2041044"/>
    <lineage>
        <taxon>Bacteria</taxon>
        <taxon>Bacillati</taxon>
        <taxon>Bacillota</taxon>
        <taxon>Clostridia</taxon>
        <taxon>Eubacteriales</taxon>
        <taxon>Eubacteriaceae</taxon>
        <taxon>Eubacterium</taxon>
    </lineage>
</organism>
<evidence type="ECO:0000313" key="2">
    <source>
        <dbReference type="EMBL" id="QCT72364.1"/>
    </source>
</evidence>
<dbReference type="InterPro" id="IPR038071">
    <property type="entry name" value="UROD/MetE-like_sf"/>
</dbReference>
<dbReference type="KEGG" id="emt:CPZ25_013835"/>
<dbReference type="RefSeq" id="WP_058693056.1">
    <property type="nucleotide sequence ID" value="NZ_CP029487.1"/>
</dbReference>
<dbReference type="Proteomes" id="UP000218387">
    <property type="component" value="Chromosome"/>
</dbReference>
<dbReference type="EMBL" id="CP029487">
    <property type="protein sequence ID" value="QCT72364.1"/>
    <property type="molecule type" value="Genomic_DNA"/>
</dbReference>
<proteinExistence type="predicted"/>
<dbReference type="InterPro" id="IPR000257">
    <property type="entry name" value="Uroporphyrinogen_deCOase"/>
</dbReference>
<dbReference type="Pfam" id="PF01208">
    <property type="entry name" value="URO-D"/>
    <property type="match status" value="1"/>
</dbReference>
<reference evidence="2 3" key="1">
    <citation type="submission" date="2018-05" db="EMBL/GenBank/DDBJ databases">
        <title>Genome comparison of Eubacterium sp.</title>
        <authorList>
            <person name="Feng Y."/>
            <person name="Sanchez-Andrea I."/>
            <person name="Stams A.J.M."/>
            <person name="De Vos W.M."/>
        </authorList>
    </citation>
    <scope>NUCLEOTIDE SEQUENCE [LARGE SCALE GENOMIC DNA]</scope>
    <source>
        <strain evidence="2 3">YI</strain>
    </source>
</reference>
<accession>A0A4P9CA09</accession>
<dbReference type="GO" id="GO:0004853">
    <property type="term" value="F:uroporphyrinogen decarboxylase activity"/>
    <property type="evidence" value="ECO:0007669"/>
    <property type="project" value="InterPro"/>
</dbReference>
<keyword evidence="3" id="KW-1185">Reference proteome</keyword>
<dbReference type="AlphaFoldDB" id="A0A4P9CA09"/>
<name>A0A4P9CA09_EUBML</name>
<dbReference type="GO" id="GO:0006779">
    <property type="term" value="P:porphyrin-containing compound biosynthetic process"/>
    <property type="evidence" value="ECO:0007669"/>
    <property type="project" value="InterPro"/>
</dbReference>
<gene>
    <name evidence="2" type="ORF">CPZ25_013835</name>
</gene>
<protein>
    <recommendedName>
        <fullName evidence="1">Uroporphyrinogen decarboxylase (URO-D) domain-containing protein</fullName>
    </recommendedName>
</protein>
<sequence>MIYEERIQNIKNAMCGQTAAHVPILADFETSYACEYAGLDFMRASWDYTLIIEAYEKLLSDFEIDATFGLGWIPPQRSFLLGSRTWIQNRENGIMQHPEVMALSDTEYPALIADPMACIIKNILPKMYSAIGKDDQKAISAIAQTLLFEKNQMTNFYNQLFTVTYEHEVPIYYGSMFYAPFDLIGDHLRGLTQISLDMRRRKKELEAACEALAPVMIDYVENTLPADESGLSCACAFVHLPPMISPRNFDKFFWPTFKKVCDTLVEKGHYLYLQFQGDYSDGRYLDYYAELPKDKVIIAIQNQDFTKTLEAFKGKNMVSCAYPLDYLTHYPLQECLDKAKELMDIGMAYGQFYFGFNKAPFHISEAEPEKMKAVLQFVREYGKY</sequence>
<feature type="domain" description="Uroporphyrinogen decarboxylase (URO-D)" evidence="1">
    <location>
        <begin position="177"/>
        <end position="381"/>
    </location>
</feature>
<dbReference type="Gene3D" id="3.20.20.210">
    <property type="match status" value="1"/>
</dbReference>